<dbReference type="SUPFAM" id="SSF56954">
    <property type="entry name" value="Outer membrane efflux proteins (OEP)"/>
    <property type="match status" value="1"/>
</dbReference>
<name>A0A3B0QY41_9ZZZZ</name>
<dbReference type="Gene3D" id="2.20.200.10">
    <property type="entry name" value="Outer membrane efflux proteins (OEP)"/>
    <property type="match status" value="1"/>
</dbReference>
<dbReference type="NCBIfam" id="TIGR01845">
    <property type="entry name" value="outer_NodT"/>
    <property type="match status" value="1"/>
</dbReference>
<dbReference type="Pfam" id="PF02321">
    <property type="entry name" value="OEP"/>
    <property type="match status" value="2"/>
</dbReference>
<dbReference type="AlphaFoldDB" id="A0A3B0QY41"/>
<dbReference type="InterPro" id="IPR003423">
    <property type="entry name" value="OMP_efflux"/>
</dbReference>
<keyword evidence="1" id="KW-0449">Lipoprotein</keyword>
<accession>A0A3B0QY41</accession>
<organism evidence="1">
    <name type="scientific">hydrothermal vent metagenome</name>
    <dbReference type="NCBI Taxonomy" id="652676"/>
    <lineage>
        <taxon>unclassified sequences</taxon>
        <taxon>metagenomes</taxon>
        <taxon>ecological metagenomes</taxon>
    </lineage>
</organism>
<sequence>MRKTTRNLFLILLPIFLILGCASKKNAPLEEAGLTIPEAWAWAAVSAPVEPWLADFKSSALEAIVIEALKGNYDLQATVARMDAARASARIIGADRLPQLSSNFGATKTDTGNSLSTAVIVSSVATGYMDFGLTLGWELDLWGRLRDRAQASYYDYEATKSAVKAARLSLAVNVARRYFDLIEADKEARLMQLNLGSFRRSLLITEEGFSDGIISAKELRLMRAAVATAESGYKRSREGRALTLATLETLLGRSPAFRLEAEEDFPEISTSVSAGLPSGLVRRRPDIKEAEMRLASTDATLADASKGFLPDLTLGGSVNSRSNTFNELLKPEYMLSKVVGSVAQPLFEGGRIRAEKDLAIAERREALALYAAAVLTAFKEVESALSAEAYLLEQERADALSALEHEMAELIAKRDYENGLVDQTALLEAERLTYQARLSLLKTRNRRLQNRLGLYLALGGEIQGVGEVAELDLKKKDKALDEIL</sequence>
<dbReference type="EMBL" id="UOEA01000080">
    <property type="protein sequence ID" value="VAV85019.1"/>
    <property type="molecule type" value="Genomic_DNA"/>
</dbReference>
<dbReference type="PROSITE" id="PS51257">
    <property type="entry name" value="PROKAR_LIPOPROTEIN"/>
    <property type="match status" value="1"/>
</dbReference>
<gene>
    <name evidence="1" type="ORF">MNBD_DELTA01-393</name>
</gene>
<reference evidence="1" key="1">
    <citation type="submission" date="2018-06" db="EMBL/GenBank/DDBJ databases">
        <authorList>
            <person name="Zhirakovskaya E."/>
        </authorList>
    </citation>
    <scope>NUCLEOTIDE SEQUENCE</scope>
</reference>
<evidence type="ECO:0000313" key="1">
    <source>
        <dbReference type="EMBL" id="VAV85019.1"/>
    </source>
</evidence>
<proteinExistence type="predicted"/>
<protein>
    <submittedName>
        <fullName evidence="1">RND efflux system, outer membrane lipoprotein, NodT family</fullName>
    </submittedName>
</protein>
<dbReference type="PANTHER" id="PTHR30203">
    <property type="entry name" value="OUTER MEMBRANE CATION EFFLUX PROTEIN"/>
    <property type="match status" value="1"/>
</dbReference>
<dbReference type="InterPro" id="IPR010131">
    <property type="entry name" value="MdtP/NodT-like"/>
</dbReference>
<dbReference type="GO" id="GO:0016020">
    <property type="term" value="C:membrane"/>
    <property type="evidence" value="ECO:0007669"/>
    <property type="project" value="InterPro"/>
</dbReference>
<dbReference type="Gene3D" id="1.20.1600.10">
    <property type="entry name" value="Outer membrane efflux proteins (OEP)"/>
    <property type="match status" value="1"/>
</dbReference>
<dbReference type="GO" id="GO:0015562">
    <property type="term" value="F:efflux transmembrane transporter activity"/>
    <property type="evidence" value="ECO:0007669"/>
    <property type="project" value="InterPro"/>
</dbReference>